<protein>
    <submittedName>
        <fullName evidence="1">Uncharacterized protein</fullName>
    </submittedName>
</protein>
<dbReference type="AlphaFoldDB" id="M5RDM7"/>
<organism evidence="1 2">
    <name type="scientific">Rhodopirellula maiorica SM1</name>
    <dbReference type="NCBI Taxonomy" id="1265738"/>
    <lineage>
        <taxon>Bacteria</taxon>
        <taxon>Pseudomonadati</taxon>
        <taxon>Planctomycetota</taxon>
        <taxon>Planctomycetia</taxon>
        <taxon>Pirellulales</taxon>
        <taxon>Pirellulaceae</taxon>
        <taxon>Novipirellula</taxon>
    </lineage>
</organism>
<name>M5RDM7_9BACT</name>
<keyword evidence="2" id="KW-1185">Reference proteome</keyword>
<evidence type="ECO:0000313" key="2">
    <source>
        <dbReference type="Proteomes" id="UP000011991"/>
    </source>
</evidence>
<sequence length="43" mass="4890">MIWLRGRVGHDVYKTGLSTQAGLKCKSKIQWHPQCESANPNLH</sequence>
<evidence type="ECO:0000313" key="1">
    <source>
        <dbReference type="EMBL" id="EMI17583.1"/>
    </source>
</evidence>
<dbReference type="PATRIC" id="fig|1265738.3.peg.5503"/>
<proteinExistence type="predicted"/>
<comment type="caution">
    <text evidence="1">The sequence shown here is derived from an EMBL/GenBank/DDBJ whole genome shotgun (WGS) entry which is preliminary data.</text>
</comment>
<dbReference type="Proteomes" id="UP000011991">
    <property type="component" value="Unassembled WGS sequence"/>
</dbReference>
<gene>
    <name evidence="1" type="ORF">RMSM_05496</name>
</gene>
<dbReference type="EMBL" id="ANOG01000778">
    <property type="protein sequence ID" value="EMI17583.1"/>
    <property type="molecule type" value="Genomic_DNA"/>
</dbReference>
<reference evidence="1 2" key="1">
    <citation type="journal article" date="2013" name="Mar. Genomics">
        <title>Expression of sulfatases in Rhodopirellula baltica and the diversity of sulfatases in the genus Rhodopirellula.</title>
        <authorList>
            <person name="Wegner C.E."/>
            <person name="Richter-Heitmann T."/>
            <person name="Klindworth A."/>
            <person name="Klockow C."/>
            <person name="Richter M."/>
            <person name="Achstetter T."/>
            <person name="Glockner F.O."/>
            <person name="Harder J."/>
        </authorList>
    </citation>
    <scope>NUCLEOTIDE SEQUENCE [LARGE SCALE GENOMIC DNA]</scope>
    <source>
        <strain evidence="1 2">SM1</strain>
    </source>
</reference>
<accession>M5RDM7</accession>